<feature type="compositionally biased region" description="Low complexity" evidence="3">
    <location>
        <begin position="1007"/>
        <end position="1016"/>
    </location>
</feature>
<feature type="compositionally biased region" description="Low complexity" evidence="3">
    <location>
        <begin position="1036"/>
        <end position="1051"/>
    </location>
</feature>
<dbReference type="GO" id="GO:0030424">
    <property type="term" value="C:axon"/>
    <property type="evidence" value="ECO:0007669"/>
    <property type="project" value="TreeGrafter"/>
</dbReference>
<dbReference type="GO" id="GO:0007420">
    <property type="term" value="P:brain development"/>
    <property type="evidence" value="ECO:0007669"/>
    <property type="project" value="TreeGrafter"/>
</dbReference>
<name>A0A922LAL9_DERFA</name>
<dbReference type="SMART" id="SM00409">
    <property type="entry name" value="IG"/>
    <property type="match status" value="3"/>
</dbReference>
<organism evidence="8 9">
    <name type="scientific">Dermatophagoides farinae</name>
    <name type="common">American house dust mite</name>
    <dbReference type="NCBI Taxonomy" id="6954"/>
    <lineage>
        <taxon>Eukaryota</taxon>
        <taxon>Metazoa</taxon>
        <taxon>Ecdysozoa</taxon>
        <taxon>Arthropoda</taxon>
        <taxon>Chelicerata</taxon>
        <taxon>Arachnida</taxon>
        <taxon>Acari</taxon>
        <taxon>Acariformes</taxon>
        <taxon>Sarcoptiformes</taxon>
        <taxon>Astigmata</taxon>
        <taxon>Psoroptidia</taxon>
        <taxon>Analgoidea</taxon>
        <taxon>Pyroglyphidae</taxon>
        <taxon>Dermatophagoidinae</taxon>
        <taxon>Dermatophagoides</taxon>
    </lineage>
</organism>
<evidence type="ECO:0000313" key="8">
    <source>
        <dbReference type="EMBL" id="KAH9528639.1"/>
    </source>
</evidence>
<feature type="domain" description="Ig-like" evidence="6">
    <location>
        <begin position="47"/>
        <end position="162"/>
    </location>
</feature>
<dbReference type="SMART" id="SM00060">
    <property type="entry name" value="FN3"/>
    <property type="match status" value="3"/>
</dbReference>
<evidence type="ECO:0000256" key="3">
    <source>
        <dbReference type="SAM" id="MobiDB-lite"/>
    </source>
</evidence>
<dbReference type="PANTHER" id="PTHR44170:SF6">
    <property type="entry name" value="CONTACTIN"/>
    <property type="match status" value="1"/>
</dbReference>
<dbReference type="Pfam" id="PF07679">
    <property type="entry name" value="I-set"/>
    <property type="match status" value="1"/>
</dbReference>
<keyword evidence="4" id="KW-0812">Transmembrane</keyword>
<evidence type="ECO:0000259" key="6">
    <source>
        <dbReference type="PROSITE" id="PS50835"/>
    </source>
</evidence>
<dbReference type="EMBL" id="ASGP02000001">
    <property type="protein sequence ID" value="KAH9528639.1"/>
    <property type="molecule type" value="Genomic_DNA"/>
</dbReference>
<keyword evidence="9" id="KW-1185">Reference proteome</keyword>
<feature type="domain" description="Ig-like" evidence="6">
    <location>
        <begin position="167"/>
        <end position="273"/>
    </location>
</feature>
<feature type="compositionally biased region" description="Polar residues" evidence="3">
    <location>
        <begin position="984"/>
        <end position="1006"/>
    </location>
</feature>
<dbReference type="InterPro" id="IPR036116">
    <property type="entry name" value="FN3_sf"/>
</dbReference>
<keyword evidence="1" id="KW-0677">Repeat</keyword>
<feature type="domain" description="Ig-like" evidence="6">
    <location>
        <begin position="277"/>
        <end position="409"/>
    </location>
</feature>
<proteinExistence type="predicted"/>
<dbReference type="Pfam" id="PF00041">
    <property type="entry name" value="fn3"/>
    <property type="match status" value="2"/>
</dbReference>
<dbReference type="PROSITE" id="PS50835">
    <property type="entry name" value="IG_LIKE"/>
    <property type="match status" value="3"/>
</dbReference>
<dbReference type="GO" id="GO:0005886">
    <property type="term" value="C:plasma membrane"/>
    <property type="evidence" value="ECO:0007669"/>
    <property type="project" value="TreeGrafter"/>
</dbReference>
<dbReference type="InterPro" id="IPR007110">
    <property type="entry name" value="Ig-like_dom"/>
</dbReference>
<dbReference type="GO" id="GO:0098632">
    <property type="term" value="F:cell-cell adhesion mediator activity"/>
    <property type="evidence" value="ECO:0007669"/>
    <property type="project" value="TreeGrafter"/>
</dbReference>
<evidence type="ECO:0000313" key="9">
    <source>
        <dbReference type="Proteomes" id="UP000790347"/>
    </source>
</evidence>
<keyword evidence="2" id="KW-1015">Disulfide bond</keyword>
<dbReference type="InterPro" id="IPR036179">
    <property type="entry name" value="Ig-like_dom_sf"/>
</dbReference>
<evidence type="ECO:0000256" key="1">
    <source>
        <dbReference type="ARBA" id="ARBA00022737"/>
    </source>
</evidence>
<accession>A0A922LAL9</accession>
<dbReference type="Gene3D" id="2.60.40.10">
    <property type="entry name" value="Immunoglobulins"/>
    <property type="match status" value="6"/>
</dbReference>
<evidence type="ECO:0000256" key="4">
    <source>
        <dbReference type="SAM" id="Phobius"/>
    </source>
</evidence>
<dbReference type="GO" id="GO:0007411">
    <property type="term" value="P:axon guidance"/>
    <property type="evidence" value="ECO:0007669"/>
    <property type="project" value="TreeGrafter"/>
</dbReference>
<dbReference type="CDD" id="cd00063">
    <property type="entry name" value="FN3"/>
    <property type="match status" value="3"/>
</dbReference>
<feature type="domain" description="Fibronectin type-III" evidence="7">
    <location>
        <begin position="640"/>
        <end position="749"/>
    </location>
</feature>
<dbReference type="Proteomes" id="UP000790347">
    <property type="component" value="Unassembled WGS sequence"/>
</dbReference>
<feature type="domain" description="Fibronectin type-III" evidence="7">
    <location>
        <begin position="418"/>
        <end position="521"/>
    </location>
</feature>
<dbReference type="PRINTS" id="PR00014">
    <property type="entry name" value="FNTYPEIII"/>
</dbReference>
<comment type="caution">
    <text evidence="8">The sequence shown here is derived from an EMBL/GenBank/DDBJ whole genome shotgun (WGS) entry which is preliminary data.</text>
</comment>
<keyword evidence="4" id="KW-1133">Transmembrane helix</keyword>
<feature type="signal peptide" evidence="5">
    <location>
        <begin position="1"/>
        <end position="21"/>
    </location>
</feature>
<feature type="domain" description="Fibronectin type-III" evidence="7">
    <location>
        <begin position="526"/>
        <end position="638"/>
    </location>
</feature>
<evidence type="ECO:0000256" key="5">
    <source>
        <dbReference type="SAM" id="SignalP"/>
    </source>
</evidence>
<feature type="transmembrane region" description="Helical" evidence="4">
    <location>
        <begin position="799"/>
        <end position="826"/>
    </location>
</feature>
<evidence type="ECO:0000259" key="7">
    <source>
        <dbReference type="PROSITE" id="PS50853"/>
    </source>
</evidence>
<dbReference type="SMART" id="SM00408">
    <property type="entry name" value="IGc2"/>
    <property type="match status" value="3"/>
</dbReference>
<dbReference type="InterPro" id="IPR013098">
    <property type="entry name" value="Ig_I-set"/>
</dbReference>
<protein>
    <submittedName>
        <fullName evidence="8">Uncharacterized protein</fullName>
    </submittedName>
</protein>
<keyword evidence="5" id="KW-0732">Signal</keyword>
<keyword evidence="4" id="KW-0472">Membrane</keyword>
<dbReference type="SUPFAM" id="SSF48726">
    <property type="entry name" value="Immunoglobulin"/>
    <property type="match status" value="3"/>
</dbReference>
<feature type="region of interest" description="Disordered" evidence="3">
    <location>
        <begin position="916"/>
        <end position="949"/>
    </location>
</feature>
<sequence length="1086" mass="120669">MFTATIFIWFFILLFSSHSNAIPYPGTIDGSSSGGGGGGGGVGGTKPRLKSFNFEPNILDGQTVRVFCQLIDGSQPLSFQWLKNGQPLSSTSTSLFQQQNSFTSSSSSSPTSATMTNHVDIQTFHDYSSLAIYRVDRNRDMGNYSCLVSNSYGSDQHSSMLIVQEPPSFLEKPRDISLGLKQSTIIKCRATTPMQGHIKPVIKWNRLLLDIGSSSSLAIPNSNMAIPDARREQISSGEQLHLTDIRIEDAGLYECVAENPHNRLTISHQFTITVNVPAYFKTKSDQIEVKRAETAKLICETFGAKPIHIEWMKQQPQSGEFEPLNLDYIPDAYSFPRYTALEKNFDSNFDQENSAIESSSSSLSLKSMPFVNNNRTLFELHINSVNSMDNGQYGCRAWNDYGEDMRRINLFVQDVPATVRQLQLNQIWTSEASISWLSPESIGNSPITQYLLQYWKEIRLPNSTMISSGYRLHEIELPSTNNVYLIKNLTPGTSYAVRVIAVNQFGHGPSSQLLRFQTEQESPAASPIDIHVEPQGTQALFIRWKAPPKSNWNGRLKGYYLGYRLITTNVDDQQPQQQQQQRAYKQIEFNGMAEDNYQEEYILTGLNKASLYGIILKCFNDVGEGPGSHEIFATTAAKDPPPKPTLILVETKENSALLKWNKDSVDDDISHYMIGYKEEKKNKWMELELAKSKLTTTDNDDDDDDKYYNYQLNGLQRGTVYQLYLRSIGQDKNSISEPSDMLTIRTGGEVPLVNMLNSNQIESQPQQPYHAVAAIPTAAFMPTLATYNHQQQQQQVPPYFRIGFIIPIAIAIVVIVIACVGAYVYIRIDDRNQQMKLYNAAASVSAPGNGCSNVHVGTLAVGPGKRFQYISPGHTSSSGVGKMFNTSITPSSLNSSGIGLRDNSCTQSLVSEESSLSFRYSDSSSDKGRLLLSRPPPQQSSSSSSMIPTGVVWAQQQSPIPEEDEAIVDIDSSAYETLPFQKNGQFQSTPMQSFTSAANQSQHQLTNSSNNSTKSPSFPPPPPPLPGAIFKSSPLNNAKPNTSQNNNNNNNIFCHHVDVHHTQSSAATSDTNNSDSYDDFRFFSRV</sequence>
<dbReference type="PANTHER" id="PTHR44170">
    <property type="entry name" value="PROTEIN SIDEKICK"/>
    <property type="match status" value="1"/>
</dbReference>
<feature type="compositionally biased region" description="Pro residues" evidence="3">
    <location>
        <begin position="1017"/>
        <end position="1026"/>
    </location>
</feature>
<feature type="region of interest" description="Disordered" evidence="3">
    <location>
        <begin position="984"/>
        <end position="1052"/>
    </location>
</feature>
<dbReference type="PROSITE" id="PS50853">
    <property type="entry name" value="FN3"/>
    <property type="match status" value="3"/>
</dbReference>
<reference evidence="8" key="1">
    <citation type="submission" date="2013-05" db="EMBL/GenBank/DDBJ databases">
        <authorList>
            <person name="Yim A.K.Y."/>
            <person name="Chan T.F."/>
            <person name="Ji K.M."/>
            <person name="Liu X.Y."/>
            <person name="Zhou J.W."/>
            <person name="Li R.Q."/>
            <person name="Yang K.Y."/>
            <person name="Li J."/>
            <person name="Li M."/>
            <person name="Law P.T.W."/>
            <person name="Wu Y.L."/>
            <person name="Cai Z.L."/>
            <person name="Qin H."/>
            <person name="Bao Y."/>
            <person name="Leung R.K.K."/>
            <person name="Ng P.K.S."/>
            <person name="Zou J."/>
            <person name="Zhong X.J."/>
            <person name="Ran P.X."/>
            <person name="Zhong N.S."/>
            <person name="Liu Z.G."/>
            <person name="Tsui S.K.W."/>
        </authorList>
    </citation>
    <scope>NUCLEOTIDE SEQUENCE</scope>
    <source>
        <strain evidence="8">Derf</strain>
        <tissue evidence="8">Whole organism</tissue>
    </source>
</reference>
<dbReference type="InterPro" id="IPR003599">
    <property type="entry name" value="Ig_sub"/>
</dbReference>
<reference evidence="8" key="2">
    <citation type="journal article" date="2022" name="Res Sq">
        <title>Comparative Genomics Reveals Insights into the Divergent Evolution of Astigmatic Mites and Household Pest Adaptations.</title>
        <authorList>
            <person name="Xiong Q."/>
            <person name="Wan A.T.-Y."/>
            <person name="Liu X.-Y."/>
            <person name="Fung C.S.-H."/>
            <person name="Xiao X."/>
            <person name="Malainual N."/>
            <person name="Hou J."/>
            <person name="Wang L."/>
            <person name="Wang M."/>
            <person name="Yang K."/>
            <person name="Cui Y."/>
            <person name="Leung E."/>
            <person name="Nong W."/>
            <person name="Shin S.-K."/>
            <person name="Au S."/>
            <person name="Jeong K.Y."/>
            <person name="Chew F.T."/>
            <person name="Hui J."/>
            <person name="Leung T.F."/>
            <person name="Tungtrongchitr A."/>
            <person name="Zhong N."/>
            <person name="Liu Z."/>
            <person name="Tsui S."/>
        </authorList>
    </citation>
    <scope>NUCLEOTIDE SEQUENCE</scope>
    <source>
        <strain evidence="8">Derf</strain>
        <tissue evidence="8">Whole organism</tissue>
    </source>
</reference>
<dbReference type="InterPro" id="IPR003961">
    <property type="entry name" value="FN3_dom"/>
</dbReference>
<dbReference type="InterPro" id="IPR003598">
    <property type="entry name" value="Ig_sub2"/>
</dbReference>
<feature type="chain" id="PRO_5036931944" evidence="5">
    <location>
        <begin position="22"/>
        <end position="1086"/>
    </location>
</feature>
<gene>
    <name evidence="8" type="ORF">DERF_002561</name>
</gene>
<dbReference type="SUPFAM" id="SSF49265">
    <property type="entry name" value="Fibronectin type III"/>
    <property type="match status" value="2"/>
</dbReference>
<dbReference type="InterPro" id="IPR013783">
    <property type="entry name" value="Ig-like_fold"/>
</dbReference>
<dbReference type="AlphaFoldDB" id="A0A922LAL9"/>
<evidence type="ECO:0000256" key="2">
    <source>
        <dbReference type="ARBA" id="ARBA00023157"/>
    </source>
</evidence>